<reference evidence="16 17" key="1">
    <citation type="journal article" date="2016" name="BMC Genomics">
        <title>Combined genomic and structural analyses of a cultured magnetotactic bacterium reveals its niche adaptation to a dynamic environment.</title>
        <authorList>
            <person name="Araujo A.C."/>
            <person name="Morillo V."/>
            <person name="Cypriano J."/>
            <person name="Teixeira L.C."/>
            <person name="Leao P."/>
            <person name="Lyra S."/>
            <person name="Almeida L.G."/>
            <person name="Bazylinski D.A."/>
            <person name="Vasconcellos A.T."/>
            <person name="Abreu F."/>
            <person name="Lins U."/>
        </authorList>
    </citation>
    <scope>NUCLEOTIDE SEQUENCE [LARGE SCALE GENOMIC DNA]</scope>
    <source>
        <strain evidence="16 17">IT-1</strain>
    </source>
</reference>
<evidence type="ECO:0000256" key="9">
    <source>
        <dbReference type="ARBA" id="ARBA00023012"/>
    </source>
</evidence>
<dbReference type="InterPro" id="IPR000014">
    <property type="entry name" value="PAS"/>
</dbReference>
<evidence type="ECO:0000256" key="1">
    <source>
        <dbReference type="ARBA" id="ARBA00000085"/>
    </source>
</evidence>
<dbReference type="GO" id="GO:0005524">
    <property type="term" value="F:ATP binding"/>
    <property type="evidence" value="ECO:0007669"/>
    <property type="project" value="UniProtKB-KW"/>
</dbReference>
<evidence type="ECO:0000256" key="10">
    <source>
        <dbReference type="ARBA" id="ARBA00023136"/>
    </source>
</evidence>
<dbReference type="InterPro" id="IPR003594">
    <property type="entry name" value="HATPase_dom"/>
</dbReference>
<keyword evidence="17" id="KW-1185">Reference proteome</keyword>
<dbReference type="InterPro" id="IPR000700">
    <property type="entry name" value="PAS-assoc_C"/>
</dbReference>
<dbReference type="CDD" id="cd17546">
    <property type="entry name" value="REC_hyHK_CKI1_RcsC-like"/>
    <property type="match status" value="1"/>
</dbReference>
<dbReference type="SUPFAM" id="SSF52172">
    <property type="entry name" value="CheY-like"/>
    <property type="match status" value="1"/>
</dbReference>
<sequence>MVGSHVNITEWHERESSLREQEQRLQYAMLGSGDGIWDWNIASGHVYYSPRWLEMVGLDPDRTDLNDYTAWESRIHPDDRDATVAKLQKELLNGSGAYSREFRMRHAEGHWVWILTRGRVVERDIAGKPLRAVGAHSDITERKNLELALAESETRHRQLFYQNKAVELLIDPADGRVMDANQAALEFYGYSREQLQSMRIDQINTLTPQEVAEEMSAARSEERTHFFFRHRLANGEERDVEVHSGPIHTEQGDLLYSIVHDITDRRRAERSLQENRSKLAASHQRLQTILDGIDGIVLVASLRTHEVLFVNLHGRSMTPAGEPCWRLYGDSLEAAKSAGFQSNALVASRSAVTLYRNAFNQRWYAARVSVITWVDGGPARLEAATDVTMQQEMMESLRAAKLEAEAASREKSRFLAAMSHDIRTPMNAVLGMSEMLSEGELNAEQRGYVRTINHAGETLLALINDILDLSKIEAGQLQLEPEPFNLKQLASATCDILAVRAERKGLMLEQSYCDDADALFLGDAQRLRQILLNLLGNAIKFTRSGGVRLEVEHAEDAESIFHFRVIDDGPGVPLDQQEAIFEPFAQAHAKDEAGMGGSGLGLSICRHLTDMMDGHLWVVSDGQSGSVFHLALPLPHAQMHAGEQTPKIPSELVNPGRAASWSASAEALLTVLITDDSEDNRFLIRSFLKHTPHRLLEATNGEQAIQRYAEERPDVVLMDVQMPGMDGYAAATQIRELEARNEWPAARIIGLTAHAMREVQERMIQAGCDMCLTKPIRKLRLLEAITPQQTQSQPRPGGQI</sequence>
<dbReference type="SMART" id="SM00388">
    <property type="entry name" value="HisKA"/>
    <property type="match status" value="1"/>
</dbReference>
<dbReference type="Pfam" id="PF08448">
    <property type="entry name" value="PAS_4"/>
    <property type="match status" value="1"/>
</dbReference>
<dbReference type="Pfam" id="PF00512">
    <property type="entry name" value="HisKA"/>
    <property type="match status" value="1"/>
</dbReference>
<dbReference type="InterPro" id="IPR013655">
    <property type="entry name" value="PAS_fold_3"/>
</dbReference>
<keyword evidence="7 16" id="KW-0418">Kinase</keyword>
<feature type="domain" description="Response regulatory" evidence="14">
    <location>
        <begin position="670"/>
        <end position="789"/>
    </location>
</feature>
<dbReference type="InterPro" id="IPR036097">
    <property type="entry name" value="HisK_dim/P_sf"/>
</dbReference>
<dbReference type="PROSITE" id="PS50113">
    <property type="entry name" value="PAC"/>
    <property type="match status" value="2"/>
</dbReference>
<evidence type="ECO:0000256" key="4">
    <source>
        <dbReference type="ARBA" id="ARBA00022553"/>
    </source>
</evidence>
<evidence type="ECO:0000256" key="11">
    <source>
        <dbReference type="ARBA" id="ARBA00023306"/>
    </source>
</evidence>
<dbReference type="InterPro" id="IPR001789">
    <property type="entry name" value="Sig_transdc_resp-reg_receiver"/>
</dbReference>
<comment type="caution">
    <text evidence="16">The sequence shown here is derived from an EMBL/GenBank/DDBJ whole genome shotgun (WGS) entry which is preliminary data.</text>
</comment>
<dbReference type="PANTHER" id="PTHR45339:SF1">
    <property type="entry name" value="HYBRID SIGNAL TRANSDUCTION HISTIDINE KINASE J"/>
    <property type="match status" value="1"/>
</dbReference>
<evidence type="ECO:0000256" key="7">
    <source>
        <dbReference type="ARBA" id="ARBA00022777"/>
    </source>
</evidence>
<keyword evidence="10" id="KW-0472">Membrane</keyword>
<dbReference type="SUPFAM" id="SSF55785">
    <property type="entry name" value="PYP-like sensor domain (PAS domain)"/>
    <property type="match status" value="2"/>
</dbReference>
<dbReference type="PANTHER" id="PTHR45339">
    <property type="entry name" value="HYBRID SIGNAL TRANSDUCTION HISTIDINE KINASE J"/>
    <property type="match status" value="1"/>
</dbReference>
<dbReference type="InterPro" id="IPR001610">
    <property type="entry name" value="PAC"/>
</dbReference>
<feature type="modified residue" description="4-aspartylphosphate" evidence="12">
    <location>
        <position position="719"/>
    </location>
</feature>
<comment type="subcellular location">
    <subcellularLocation>
        <location evidence="2">Membrane</location>
    </subcellularLocation>
</comment>
<feature type="domain" description="PAC" evidence="15">
    <location>
        <begin position="222"/>
        <end position="274"/>
    </location>
</feature>
<dbReference type="STRING" id="1434232.MAIT1_01653"/>
<accession>A0A1Y2K0T4</accession>
<dbReference type="Pfam" id="PF02518">
    <property type="entry name" value="HATPase_c"/>
    <property type="match status" value="1"/>
</dbReference>
<feature type="domain" description="PAC" evidence="15">
    <location>
        <begin position="98"/>
        <end position="151"/>
    </location>
</feature>
<dbReference type="GO" id="GO:0000155">
    <property type="term" value="F:phosphorelay sensor kinase activity"/>
    <property type="evidence" value="ECO:0007669"/>
    <property type="project" value="InterPro"/>
</dbReference>
<evidence type="ECO:0000256" key="12">
    <source>
        <dbReference type="PROSITE-ProRule" id="PRU00169"/>
    </source>
</evidence>
<evidence type="ECO:0000259" key="15">
    <source>
        <dbReference type="PROSITE" id="PS50113"/>
    </source>
</evidence>
<dbReference type="SMART" id="SM00086">
    <property type="entry name" value="PAC"/>
    <property type="match status" value="2"/>
</dbReference>
<dbReference type="PRINTS" id="PR00344">
    <property type="entry name" value="BCTRLSENSOR"/>
</dbReference>
<dbReference type="Proteomes" id="UP000194003">
    <property type="component" value="Unassembled WGS sequence"/>
</dbReference>
<evidence type="ECO:0000256" key="8">
    <source>
        <dbReference type="ARBA" id="ARBA00022840"/>
    </source>
</evidence>
<evidence type="ECO:0000313" key="17">
    <source>
        <dbReference type="Proteomes" id="UP000194003"/>
    </source>
</evidence>
<evidence type="ECO:0000259" key="13">
    <source>
        <dbReference type="PROSITE" id="PS50109"/>
    </source>
</evidence>
<dbReference type="SMART" id="SM00091">
    <property type="entry name" value="PAS"/>
    <property type="match status" value="3"/>
</dbReference>
<dbReference type="FunFam" id="1.10.287.130:FF:000038">
    <property type="entry name" value="Sensory transduction histidine kinase"/>
    <property type="match status" value="1"/>
</dbReference>
<protein>
    <recommendedName>
        <fullName evidence="3">histidine kinase</fullName>
        <ecNumber evidence="3">2.7.13.3</ecNumber>
    </recommendedName>
</protein>
<dbReference type="InterPro" id="IPR011006">
    <property type="entry name" value="CheY-like_superfamily"/>
</dbReference>
<evidence type="ECO:0000256" key="3">
    <source>
        <dbReference type="ARBA" id="ARBA00012438"/>
    </source>
</evidence>
<dbReference type="InterPro" id="IPR013656">
    <property type="entry name" value="PAS_4"/>
</dbReference>
<dbReference type="InterPro" id="IPR005467">
    <property type="entry name" value="His_kinase_dom"/>
</dbReference>
<dbReference type="EC" id="2.7.13.3" evidence="3"/>
<evidence type="ECO:0000256" key="2">
    <source>
        <dbReference type="ARBA" id="ARBA00004370"/>
    </source>
</evidence>
<keyword evidence="8" id="KW-0067">ATP-binding</keyword>
<dbReference type="Pfam" id="PF00072">
    <property type="entry name" value="Response_reg"/>
    <property type="match status" value="1"/>
</dbReference>
<dbReference type="InterPro" id="IPR003661">
    <property type="entry name" value="HisK_dim/P_dom"/>
</dbReference>
<dbReference type="SMART" id="SM00448">
    <property type="entry name" value="REC"/>
    <property type="match status" value="1"/>
</dbReference>
<keyword evidence="11" id="KW-0131">Cell cycle</keyword>
<dbReference type="EMBL" id="LVJN01000020">
    <property type="protein sequence ID" value="OSM01641.1"/>
    <property type="molecule type" value="Genomic_DNA"/>
</dbReference>
<dbReference type="PROSITE" id="PS50109">
    <property type="entry name" value="HIS_KIN"/>
    <property type="match status" value="1"/>
</dbReference>
<comment type="catalytic activity">
    <reaction evidence="1">
        <text>ATP + protein L-histidine = ADP + protein N-phospho-L-histidine.</text>
        <dbReference type="EC" id="2.7.13.3"/>
    </reaction>
</comment>
<keyword evidence="6" id="KW-0547">Nucleotide-binding</keyword>
<keyword evidence="9" id="KW-0902">Two-component regulatory system</keyword>
<keyword evidence="5" id="KW-0808">Transferase</keyword>
<gene>
    <name evidence="16" type="ORF">MAIT1_01653</name>
</gene>
<evidence type="ECO:0000256" key="5">
    <source>
        <dbReference type="ARBA" id="ARBA00022679"/>
    </source>
</evidence>
<dbReference type="CDD" id="cd00130">
    <property type="entry name" value="PAS"/>
    <property type="match status" value="2"/>
</dbReference>
<dbReference type="CDD" id="cd00082">
    <property type="entry name" value="HisKA"/>
    <property type="match status" value="1"/>
</dbReference>
<proteinExistence type="predicted"/>
<keyword evidence="4 12" id="KW-0597">Phosphoprotein</keyword>
<dbReference type="SMART" id="SM00387">
    <property type="entry name" value="HATPase_c"/>
    <property type="match status" value="1"/>
</dbReference>
<dbReference type="Pfam" id="PF08447">
    <property type="entry name" value="PAS_3"/>
    <property type="match status" value="1"/>
</dbReference>
<dbReference type="InterPro" id="IPR035965">
    <property type="entry name" value="PAS-like_dom_sf"/>
</dbReference>
<evidence type="ECO:0000259" key="14">
    <source>
        <dbReference type="PROSITE" id="PS50110"/>
    </source>
</evidence>
<dbReference type="InterPro" id="IPR004358">
    <property type="entry name" value="Sig_transdc_His_kin-like_C"/>
</dbReference>
<feature type="domain" description="Histidine kinase" evidence="13">
    <location>
        <begin position="417"/>
        <end position="636"/>
    </location>
</feature>
<dbReference type="Gene3D" id="3.30.450.20">
    <property type="entry name" value="PAS domain"/>
    <property type="match status" value="2"/>
</dbReference>
<dbReference type="Gene3D" id="1.10.287.130">
    <property type="match status" value="1"/>
</dbReference>
<name>A0A1Y2K0T4_9PROT</name>
<organism evidence="16 17">
    <name type="scientific">Magnetofaba australis IT-1</name>
    <dbReference type="NCBI Taxonomy" id="1434232"/>
    <lineage>
        <taxon>Bacteria</taxon>
        <taxon>Pseudomonadati</taxon>
        <taxon>Pseudomonadota</taxon>
        <taxon>Magnetococcia</taxon>
        <taxon>Magnetococcales</taxon>
        <taxon>Magnetococcaceae</taxon>
        <taxon>Magnetofaba</taxon>
    </lineage>
</organism>
<dbReference type="PROSITE" id="PS50110">
    <property type="entry name" value="RESPONSE_REGULATORY"/>
    <property type="match status" value="1"/>
</dbReference>
<dbReference type="GO" id="GO:0016020">
    <property type="term" value="C:membrane"/>
    <property type="evidence" value="ECO:0007669"/>
    <property type="project" value="UniProtKB-SubCell"/>
</dbReference>
<dbReference type="AlphaFoldDB" id="A0A1Y2K0T4"/>
<dbReference type="NCBIfam" id="TIGR00229">
    <property type="entry name" value="sensory_box"/>
    <property type="match status" value="2"/>
</dbReference>
<evidence type="ECO:0000313" key="16">
    <source>
        <dbReference type="EMBL" id="OSM01641.1"/>
    </source>
</evidence>
<dbReference type="SUPFAM" id="SSF55874">
    <property type="entry name" value="ATPase domain of HSP90 chaperone/DNA topoisomerase II/histidine kinase"/>
    <property type="match status" value="1"/>
</dbReference>
<evidence type="ECO:0000256" key="6">
    <source>
        <dbReference type="ARBA" id="ARBA00022741"/>
    </source>
</evidence>
<dbReference type="InterPro" id="IPR036890">
    <property type="entry name" value="HATPase_C_sf"/>
</dbReference>
<dbReference type="Gene3D" id="3.30.565.10">
    <property type="entry name" value="Histidine kinase-like ATPase, C-terminal domain"/>
    <property type="match status" value="1"/>
</dbReference>
<dbReference type="SUPFAM" id="SSF47384">
    <property type="entry name" value="Homodimeric domain of signal transducing histidine kinase"/>
    <property type="match status" value="1"/>
</dbReference>
<dbReference type="Gene3D" id="3.40.50.2300">
    <property type="match status" value="1"/>
</dbReference>
<dbReference type="FunFam" id="3.30.565.10:FF:000010">
    <property type="entry name" value="Sensor histidine kinase RcsC"/>
    <property type="match status" value="1"/>
</dbReference>